<evidence type="ECO:0000313" key="11">
    <source>
        <dbReference type="EMBL" id="QHJ12221.1"/>
    </source>
</evidence>
<dbReference type="InterPro" id="IPR003413">
    <property type="entry name" value="T2SS_GspI_C"/>
</dbReference>
<comment type="function">
    <text evidence="9">Component of the type II secretion system required for the energy-dependent secretion of extracellular factors such as proteases and toxins from the periplasm.</text>
</comment>
<dbReference type="Pfam" id="PF02501">
    <property type="entry name" value="T2SSI"/>
    <property type="match status" value="1"/>
</dbReference>
<reference evidence="11 12" key="1">
    <citation type="submission" date="2019-12" db="EMBL/GenBank/DDBJ databases">
        <title>Genome sequencing and assembly of endphytes of Porphyra tenera.</title>
        <authorList>
            <person name="Park J.M."/>
            <person name="Shin R."/>
            <person name="Jo S.H."/>
        </authorList>
    </citation>
    <scope>NUCLEOTIDE SEQUENCE [LARGE SCALE GENOMIC DNA]</scope>
    <source>
        <strain evidence="11 12">GPM4</strain>
    </source>
</reference>
<dbReference type="InterPro" id="IPR010052">
    <property type="entry name" value="T2SS_protein-GspI"/>
</dbReference>
<dbReference type="Proteomes" id="UP000464524">
    <property type="component" value="Chromosome"/>
</dbReference>
<evidence type="ECO:0000256" key="3">
    <source>
        <dbReference type="ARBA" id="ARBA00022475"/>
    </source>
</evidence>
<dbReference type="KEGG" id="pmes:FX988_02472"/>
<evidence type="ECO:0000256" key="2">
    <source>
        <dbReference type="ARBA" id="ARBA00008358"/>
    </source>
</evidence>
<dbReference type="PROSITE" id="PS00409">
    <property type="entry name" value="PROKAR_NTER_METHYL"/>
    <property type="match status" value="1"/>
</dbReference>
<sequence length="131" mass="14570">MKLPTTARQHRGMTLLEVMVALVIFAMTATAIMKAASDHLSSIGQIEEITFATWVANNRLTQLQLSTQWPPKNNAKGEQHMSERTWFWRQTVSKTNDSELMSVEVSVALDAAFSAPITSVTTFVAKRDSDV</sequence>
<comment type="PTM">
    <text evidence="9">Cleaved by prepilin peptidase.</text>
</comment>
<protein>
    <recommendedName>
        <fullName evidence="9">Type II secretion system protein I</fullName>
        <shortName evidence="9">T2SS minor pseudopilin I</shortName>
    </recommendedName>
</protein>
<keyword evidence="5 9" id="KW-0997">Cell inner membrane</keyword>
<keyword evidence="4 9" id="KW-0488">Methylation</keyword>
<comment type="similarity">
    <text evidence="2 9">Belongs to the GSP I family.</text>
</comment>
<evidence type="ECO:0000256" key="5">
    <source>
        <dbReference type="ARBA" id="ARBA00022519"/>
    </source>
</evidence>
<dbReference type="AlphaFoldDB" id="A0A857JMJ1"/>
<evidence type="ECO:0000313" key="12">
    <source>
        <dbReference type="Proteomes" id="UP000464524"/>
    </source>
</evidence>
<accession>A0A857JMJ1</accession>
<evidence type="ECO:0000256" key="8">
    <source>
        <dbReference type="ARBA" id="ARBA00023136"/>
    </source>
</evidence>
<evidence type="ECO:0000256" key="4">
    <source>
        <dbReference type="ARBA" id="ARBA00022481"/>
    </source>
</evidence>
<dbReference type="NCBIfam" id="TIGR02532">
    <property type="entry name" value="IV_pilin_GFxxxE"/>
    <property type="match status" value="1"/>
</dbReference>
<evidence type="ECO:0000256" key="9">
    <source>
        <dbReference type="RuleBase" id="RU368030"/>
    </source>
</evidence>
<organism evidence="11 12">
    <name type="scientific">Paraglaciecola mesophila</name>
    <dbReference type="NCBI Taxonomy" id="197222"/>
    <lineage>
        <taxon>Bacteria</taxon>
        <taxon>Pseudomonadati</taxon>
        <taxon>Pseudomonadota</taxon>
        <taxon>Gammaproteobacteria</taxon>
        <taxon>Alteromonadales</taxon>
        <taxon>Alteromonadaceae</taxon>
        <taxon>Paraglaciecola</taxon>
    </lineage>
</organism>
<evidence type="ECO:0000259" key="10">
    <source>
        <dbReference type="Pfam" id="PF02501"/>
    </source>
</evidence>
<name>A0A857JMJ1_9ALTE</name>
<comment type="subunit">
    <text evidence="9">Type II secretion is composed of four main components: the outer membrane complex, the inner membrane complex, the cytoplasmic secretion ATPase and the periplasm-spanning pseudopilus.</text>
</comment>
<comment type="subcellular location">
    <subcellularLocation>
        <location evidence="1 9">Cell inner membrane</location>
        <topology evidence="1 9">Single-pass membrane protein</topology>
    </subcellularLocation>
</comment>
<dbReference type="PANTHER" id="PTHR38779">
    <property type="entry name" value="TYPE II SECRETION SYSTEM PROTEIN I-RELATED"/>
    <property type="match status" value="1"/>
</dbReference>
<dbReference type="NCBIfam" id="TIGR01707">
    <property type="entry name" value="gspI"/>
    <property type="match status" value="1"/>
</dbReference>
<proteinExistence type="inferred from homology"/>
<dbReference type="Gene3D" id="3.30.1300.30">
    <property type="entry name" value="GSPII I/J protein-like"/>
    <property type="match status" value="1"/>
</dbReference>
<feature type="transmembrane region" description="Helical" evidence="9">
    <location>
        <begin position="12"/>
        <end position="33"/>
    </location>
</feature>
<evidence type="ECO:0000256" key="1">
    <source>
        <dbReference type="ARBA" id="ARBA00004377"/>
    </source>
</evidence>
<evidence type="ECO:0000256" key="6">
    <source>
        <dbReference type="ARBA" id="ARBA00022692"/>
    </source>
</evidence>
<keyword evidence="8 9" id="KW-0472">Membrane</keyword>
<dbReference type="EMBL" id="CP047656">
    <property type="protein sequence ID" value="QHJ12221.1"/>
    <property type="molecule type" value="Genomic_DNA"/>
</dbReference>
<dbReference type="SUPFAM" id="SSF54523">
    <property type="entry name" value="Pili subunits"/>
    <property type="match status" value="1"/>
</dbReference>
<dbReference type="OrthoDB" id="6121517at2"/>
<dbReference type="InterPro" id="IPR045584">
    <property type="entry name" value="Pilin-like"/>
</dbReference>
<dbReference type="GO" id="GO:0005886">
    <property type="term" value="C:plasma membrane"/>
    <property type="evidence" value="ECO:0007669"/>
    <property type="project" value="UniProtKB-SubCell"/>
</dbReference>
<dbReference type="Pfam" id="PF07963">
    <property type="entry name" value="N_methyl"/>
    <property type="match status" value="1"/>
</dbReference>
<keyword evidence="3" id="KW-1003">Cell membrane</keyword>
<evidence type="ECO:0000256" key="7">
    <source>
        <dbReference type="ARBA" id="ARBA00022989"/>
    </source>
</evidence>
<gene>
    <name evidence="11" type="ORF">FX988_02472</name>
</gene>
<keyword evidence="7 9" id="KW-1133">Transmembrane helix</keyword>
<dbReference type="GO" id="GO:0015628">
    <property type="term" value="P:protein secretion by the type II secretion system"/>
    <property type="evidence" value="ECO:0007669"/>
    <property type="project" value="UniProtKB-UniRule"/>
</dbReference>
<dbReference type="PANTHER" id="PTHR38779:SF2">
    <property type="entry name" value="TYPE II SECRETION SYSTEM PROTEIN I-RELATED"/>
    <property type="match status" value="1"/>
</dbReference>
<feature type="domain" description="Type II secretion system protein GspI C-terminal" evidence="10">
    <location>
        <begin position="47"/>
        <end position="124"/>
    </location>
</feature>
<dbReference type="RefSeq" id="WP_160180156.1">
    <property type="nucleotide sequence ID" value="NZ_CP047656.1"/>
</dbReference>
<keyword evidence="6 9" id="KW-0812">Transmembrane</keyword>
<dbReference type="InterPro" id="IPR012902">
    <property type="entry name" value="N_methyl_site"/>
</dbReference>
<keyword evidence="12" id="KW-1185">Reference proteome</keyword>
<dbReference type="GO" id="GO:0015627">
    <property type="term" value="C:type II protein secretion system complex"/>
    <property type="evidence" value="ECO:0007669"/>
    <property type="project" value="UniProtKB-UniRule"/>
</dbReference>